<keyword evidence="1" id="KW-0597">Phosphoprotein</keyword>
<name>A0ABU4HLG1_9ACTN</name>
<dbReference type="Proteomes" id="UP001284601">
    <property type="component" value="Unassembled WGS sequence"/>
</dbReference>
<feature type="chain" id="PRO_5047101578" evidence="4">
    <location>
        <begin position="23"/>
        <end position="615"/>
    </location>
</feature>
<dbReference type="SMART" id="SM00098">
    <property type="entry name" value="alkPPc"/>
    <property type="match status" value="1"/>
</dbReference>
<dbReference type="PRINTS" id="PR00113">
    <property type="entry name" value="ALKPHPHTASE"/>
</dbReference>
<evidence type="ECO:0000256" key="1">
    <source>
        <dbReference type="ARBA" id="ARBA00022553"/>
    </source>
</evidence>
<dbReference type="EMBL" id="JAWSTH010000012">
    <property type="protein sequence ID" value="MDW5594117.1"/>
    <property type="molecule type" value="Genomic_DNA"/>
</dbReference>
<evidence type="ECO:0000313" key="6">
    <source>
        <dbReference type="Proteomes" id="UP001284601"/>
    </source>
</evidence>
<keyword evidence="6" id="KW-1185">Reference proteome</keyword>
<comment type="caution">
    <text evidence="5">The sequence shown here is derived from an EMBL/GenBank/DDBJ whole genome shotgun (WGS) entry which is preliminary data.</text>
</comment>
<gene>
    <name evidence="5" type="ORF">R7226_07210</name>
</gene>
<proteinExistence type="inferred from homology"/>
<dbReference type="Gene3D" id="3.40.720.10">
    <property type="entry name" value="Alkaline Phosphatase, subunit A"/>
    <property type="match status" value="1"/>
</dbReference>
<organism evidence="5 6">
    <name type="scientific">Conexibacter stalactiti</name>
    <dbReference type="NCBI Taxonomy" id="1940611"/>
    <lineage>
        <taxon>Bacteria</taxon>
        <taxon>Bacillati</taxon>
        <taxon>Actinomycetota</taxon>
        <taxon>Thermoleophilia</taxon>
        <taxon>Solirubrobacterales</taxon>
        <taxon>Conexibacteraceae</taxon>
        <taxon>Conexibacter</taxon>
    </lineage>
</organism>
<dbReference type="PANTHER" id="PTHR11596">
    <property type="entry name" value="ALKALINE PHOSPHATASE"/>
    <property type="match status" value="1"/>
</dbReference>
<feature type="region of interest" description="Disordered" evidence="3">
    <location>
        <begin position="471"/>
        <end position="508"/>
    </location>
</feature>
<feature type="signal peptide" evidence="4">
    <location>
        <begin position="1"/>
        <end position="22"/>
    </location>
</feature>
<dbReference type="Pfam" id="PF00245">
    <property type="entry name" value="Alk_phosphatase"/>
    <property type="match status" value="1"/>
</dbReference>
<keyword evidence="5" id="KW-0378">Hydrolase</keyword>
<evidence type="ECO:0000256" key="3">
    <source>
        <dbReference type="SAM" id="MobiDB-lite"/>
    </source>
</evidence>
<keyword evidence="4" id="KW-0732">Signal</keyword>
<comment type="similarity">
    <text evidence="2">Belongs to the alkaline phosphatase family.</text>
</comment>
<dbReference type="EC" id="3.1.3.1" evidence="5"/>
<evidence type="ECO:0000256" key="4">
    <source>
        <dbReference type="SAM" id="SignalP"/>
    </source>
</evidence>
<protein>
    <submittedName>
        <fullName evidence="5">Alkaline phosphatase</fullName>
        <ecNumber evidence="5">3.1.3.1</ecNumber>
    </submittedName>
</protein>
<evidence type="ECO:0000256" key="2">
    <source>
        <dbReference type="RuleBase" id="RU003946"/>
    </source>
</evidence>
<dbReference type="CDD" id="cd16012">
    <property type="entry name" value="ALP"/>
    <property type="match status" value="1"/>
</dbReference>
<reference evidence="6" key="1">
    <citation type="submission" date="2023-07" db="EMBL/GenBank/DDBJ databases">
        <title>Conexibacter stalactiti sp. nov., isolated from stalactites in a lava cave and emended description of the genus Conexibacter.</title>
        <authorList>
            <person name="Lee S.D."/>
        </authorList>
    </citation>
    <scope>NUCLEOTIDE SEQUENCE [LARGE SCALE GENOMIC DNA]</scope>
    <source>
        <strain evidence="6">KCTC 39840</strain>
    </source>
</reference>
<dbReference type="SUPFAM" id="SSF53649">
    <property type="entry name" value="Alkaline phosphatase-like"/>
    <property type="match status" value="1"/>
</dbReference>
<dbReference type="GO" id="GO:0004035">
    <property type="term" value="F:alkaline phosphatase activity"/>
    <property type="evidence" value="ECO:0007669"/>
    <property type="project" value="UniProtKB-EC"/>
</dbReference>
<sequence length="615" mass="64387">MNRPTRALALAAAVALAGGATATALTFDGREDRSAAVASAIDPSTPKNVILLIGDGMGESEITAARNYIGATTARLHMDTIPFRGVATTYAVNDAAATRPNFVTDSAGGGSQWATGKKTLASRISQAPTDDPAVAGTNVGYDTALEIAKRLGKRTGNVTTSEVTDATPAAMSAHISERDCKGPESTRTLCPTETKAAGGLGSIAEQQIDLRMDVLLGGGGKDFRQTLDNSTRTVFDYAAERGFRRVANKDELAAITSLAGGPVLGVFDDGIFEQQYNDDRAKRLGEIQTIRCDETHGRTLEPHMPQLSEMTQKAIDLLESPNGFFLQVEGASIDKQAHTAAGCGQIGELIAFDEAIGVALRYQQAHPDTLVVVAADHAHAGLIVSPTNDTTSGPPGYSQIIETRDGTPMMLTYGTAGGVVLPEKAKTQQHTGSAIPVMAVGPQAANVSGAHDLTDLFPLVSFQRTPSKLEQPDTVTVTQTTTVPGPTVTVTGPTTTVPGATTTVPGPERIVERPGQALAPKLVTGVAAPPRARAAELRAGLPLTLVATRDGQARVELTAGNRTLTRKTVTVRADRATTTRLAARPGDDVRRVRVRVTLSADQQRAQASASVLIER</sequence>
<dbReference type="InterPro" id="IPR017850">
    <property type="entry name" value="Alkaline_phosphatase_core_sf"/>
</dbReference>
<reference evidence="5 6" key="2">
    <citation type="submission" date="2023-10" db="EMBL/GenBank/DDBJ databases">
        <authorList>
            <person name="Han X.F."/>
        </authorList>
    </citation>
    <scope>NUCLEOTIDE SEQUENCE [LARGE SCALE GENOMIC DNA]</scope>
    <source>
        <strain evidence="5 6">KCTC 39840</strain>
    </source>
</reference>
<dbReference type="PANTHER" id="PTHR11596:SF5">
    <property type="entry name" value="ALKALINE PHOSPHATASE"/>
    <property type="match status" value="1"/>
</dbReference>
<dbReference type="InterPro" id="IPR001952">
    <property type="entry name" value="Alkaline_phosphatase"/>
</dbReference>
<feature type="compositionally biased region" description="Low complexity" evidence="3">
    <location>
        <begin position="474"/>
        <end position="507"/>
    </location>
</feature>
<dbReference type="RefSeq" id="WP_318596374.1">
    <property type="nucleotide sequence ID" value="NZ_JAWSTH010000012.1"/>
</dbReference>
<evidence type="ECO:0000313" key="5">
    <source>
        <dbReference type="EMBL" id="MDW5594117.1"/>
    </source>
</evidence>
<accession>A0ABU4HLG1</accession>